<keyword evidence="6 9" id="KW-0472">Membrane</keyword>
<dbReference type="Gene3D" id="1.25.40.20">
    <property type="entry name" value="Ankyrin repeat-containing domain"/>
    <property type="match status" value="2"/>
</dbReference>
<feature type="repeat" description="ANK" evidence="7">
    <location>
        <begin position="145"/>
        <end position="166"/>
    </location>
</feature>
<dbReference type="GO" id="GO:0005886">
    <property type="term" value="C:plasma membrane"/>
    <property type="evidence" value="ECO:0007669"/>
    <property type="project" value="TreeGrafter"/>
</dbReference>
<dbReference type="Pfam" id="PF12796">
    <property type="entry name" value="Ank_2"/>
    <property type="match status" value="3"/>
</dbReference>
<dbReference type="Proteomes" id="UP001346149">
    <property type="component" value="Unassembled WGS sequence"/>
</dbReference>
<evidence type="ECO:0000256" key="1">
    <source>
        <dbReference type="ARBA" id="ARBA00004141"/>
    </source>
</evidence>
<evidence type="ECO:0000256" key="9">
    <source>
        <dbReference type="SAM" id="Phobius"/>
    </source>
</evidence>
<keyword evidence="12" id="KW-1185">Reference proteome</keyword>
<evidence type="ECO:0000256" key="8">
    <source>
        <dbReference type="SAM" id="MobiDB-lite"/>
    </source>
</evidence>
<sequence length="617" mass="67175">MSLIKLLQQVEHILTLRLQRDEDCSYDHVRVGFLMMEKQNHSRPANMEKHPSFHGIEMEKQKSFRGIMEKQKSFRIVLERQLSFLGGGGGGGGGGGDRRKSKESPGKRGDSLLHLAARAGNSNKVSEILHNCGDTKALLANLNLEGETPLYTAAENGHVGAVIEILKHSDLDSASVTARNGLDPFHAAAKQGHLEVLKELLYKFPNLDMTTDSACSTALHTAAAQGHIKVVDFLLETHANLAKIARNNGKTVLHSAARMGRLEVVQSLLSIDPSSAFRTDRKGQTALHMAVKGPSVNIVLELLKPDPSLLTVEDNKGSTSLHIATRKARLQMVQCLLSVDGINTNTVNKAGETPLDIAEKLGNVELVSILKEAGAAHSKDHGKPANPAKQLKQTVSDIKHDVESQLQQTHQTGVKVQKIAKNLKKLHISGLNNAINSATVVAVLIATVAFAAIFTVPGQYVEDAEAGTSLGQAHIAKKAPFLIFFVFDSLALFISLAVVVVQTSVVVIEEKAKRQLVFVINKLMWLACLFISISFISLTYIVVGRQYRWLAISATIIGGSIMLTTIGSMCYCVIMHRLEEKKLRNIRRAESGSRSYSMSMASEADILNSGKKRMYAV</sequence>
<dbReference type="PROSITE" id="PS50088">
    <property type="entry name" value="ANK_REPEAT"/>
    <property type="match status" value="5"/>
</dbReference>
<feature type="transmembrane region" description="Helical" evidence="9">
    <location>
        <begin position="523"/>
        <end position="543"/>
    </location>
</feature>
<dbReference type="PANTHER" id="PTHR24186:SF8">
    <property type="entry name" value="ANKYRIN REPEAT FAMILY PROTEIN"/>
    <property type="match status" value="1"/>
</dbReference>
<gene>
    <name evidence="11" type="ORF">SAY86_018850</name>
</gene>
<keyword evidence="4 9" id="KW-1133">Transmembrane helix</keyword>
<feature type="transmembrane region" description="Helical" evidence="9">
    <location>
        <begin position="434"/>
        <end position="461"/>
    </location>
</feature>
<feature type="transmembrane region" description="Helical" evidence="9">
    <location>
        <begin position="481"/>
        <end position="502"/>
    </location>
</feature>
<name>A0AAN7LDE6_TRANT</name>
<feature type="compositionally biased region" description="Basic and acidic residues" evidence="8">
    <location>
        <begin position="96"/>
        <end position="109"/>
    </location>
</feature>
<reference evidence="11 12" key="1">
    <citation type="journal article" date="2023" name="Hortic Res">
        <title>Pangenome of water caltrop reveals structural variations and asymmetric subgenome divergence after allopolyploidization.</title>
        <authorList>
            <person name="Zhang X."/>
            <person name="Chen Y."/>
            <person name="Wang L."/>
            <person name="Yuan Y."/>
            <person name="Fang M."/>
            <person name="Shi L."/>
            <person name="Lu R."/>
            <person name="Comes H.P."/>
            <person name="Ma Y."/>
            <person name="Chen Y."/>
            <person name="Huang G."/>
            <person name="Zhou Y."/>
            <person name="Zheng Z."/>
            <person name="Qiu Y."/>
        </authorList>
    </citation>
    <scope>NUCLEOTIDE SEQUENCE [LARGE SCALE GENOMIC DNA]</scope>
    <source>
        <strain evidence="11">F231</strain>
    </source>
</reference>
<evidence type="ECO:0000259" key="10">
    <source>
        <dbReference type="Pfam" id="PF13962"/>
    </source>
</evidence>
<evidence type="ECO:0000256" key="6">
    <source>
        <dbReference type="ARBA" id="ARBA00023136"/>
    </source>
</evidence>
<dbReference type="InterPro" id="IPR002110">
    <property type="entry name" value="Ankyrin_rpt"/>
</dbReference>
<dbReference type="PROSITE" id="PS50297">
    <property type="entry name" value="ANK_REP_REGION"/>
    <property type="match status" value="5"/>
</dbReference>
<keyword evidence="3" id="KW-0677">Repeat</keyword>
<comment type="caution">
    <text evidence="11">The sequence shown here is derived from an EMBL/GenBank/DDBJ whole genome shotgun (WGS) entry which is preliminary data.</text>
</comment>
<dbReference type="Pfam" id="PF13962">
    <property type="entry name" value="PGG"/>
    <property type="match status" value="1"/>
</dbReference>
<accession>A0AAN7LDE6</accession>
<evidence type="ECO:0000256" key="7">
    <source>
        <dbReference type="PROSITE-ProRule" id="PRU00023"/>
    </source>
</evidence>
<keyword evidence="5 7" id="KW-0040">ANK repeat</keyword>
<evidence type="ECO:0000313" key="12">
    <source>
        <dbReference type="Proteomes" id="UP001346149"/>
    </source>
</evidence>
<feature type="repeat" description="ANK" evidence="7">
    <location>
        <begin position="180"/>
        <end position="212"/>
    </location>
</feature>
<dbReference type="EMBL" id="JAXQNO010000014">
    <property type="protein sequence ID" value="KAK4784482.1"/>
    <property type="molecule type" value="Genomic_DNA"/>
</dbReference>
<dbReference type="PANTHER" id="PTHR24186">
    <property type="entry name" value="PROTEIN PHOSPHATASE 1 REGULATORY SUBUNIT"/>
    <property type="match status" value="1"/>
</dbReference>
<dbReference type="SUPFAM" id="SSF48403">
    <property type="entry name" value="Ankyrin repeat"/>
    <property type="match status" value="1"/>
</dbReference>
<dbReference type="AlphaFoldDB" id="A0AAN7LDE6"/>
<keyword evidence="2 9" id="KW-0812">Transmembrane</keyword>
<feature type="repeat" description="ANK" evidence="7">
    <location>
        <begin position="350"/>
        <end position="375"/>
    </location>
</feature>
<evidence type="ECO:0000313" key="11">
    <source>
        <dbReference type="EMBL" id="KAK4784482.1"/>
    </source>
</evidence>
<feature type="domain" description="PGG" evidence="10">
    <location>
        <begin position="430"/>
        <end position="542"/>
    </location>
</feature>
<feature type="repeat" description="ANK" evidence="7">
    <location>
        <begin position="248"/>
        <end position="280"/>
    </location>
</feature>
<proteinExistence type="predicted"/>
<dbReference type="SMART" id="SM00248">
    <property type="entry name" value="ANK"/>
    <property type="match status" value="8"/>
</dbReference>
<evidence type="ECO:0000256" key="4">
    <source>
        <dbReference type="ARBA" id="ARBA00022989"/>
    </source>
</evidence>
<feature type="repeat" description="ANK" evidence="7">
    <location>
        <begin position="214"/>
        <end position="246"/>
    </location>
</feature>
<evidence type="ECO:0000256" key="3">
    <source>
        <dbReference type="ARBA" id="ARBA00022737"/>
    </source>
</evidence>
<organism evidence="11 12">
    <name type="scientific">Trapa natans</name>
    <name type="common">Water chestnut</name>
    <dbReference type="NCBI Taxonomy" id="22666"/>
    <lineage>
        <taxon>Eukaryota</taxon>
        <taxon>Viridiplantae</taxon>
        <taxon>Streptophyta</taxon>
        <taxon>Embryophyta</taxon>
        <taxon>Tracheophyta</taxon>
        <taxon>Spermatophyta</taxon>
        <taxon>Magnoliopsida</taxon>
        <taxon>eudicotyledons</taxon>
        <taxon>Gunneridae</taxon>
        <taxon>Pentapetalae</taxon>
        <taxon>rosids</taxon>
        <taxon>malvids</taxon>
        <taxon>Myrtales</taxon>
        <taxon>Lythraceae</taxon>
        <taxon>Trapa</taxon>
    </lineage>
</organism>
<evidence type="ECO:0000256" key="5">
    <source>
        <dbReference type="ARBA" id="ARBA00023043"/>
    </source>
</evidence>
<protein>
    <recommendedName>
        <fullName evidence="10">PGG domain-containing protein</fullName>
    </recommendedName>
</protein>
<feature type="transmembrane region" description="Helical" evidence="9">
    <location>
        <begin position="549"/>
        <end position="574"/>
    </location>
</feature>
<feature type="region of interest" description="Disordered" evidence="8">
    <location>
        <begin position="87"/>
        <end position="109"/>
    </location>
</feature>
<evidence type="ECO:0000256" key="2">
    <source>
        <dbReference type="ARBA" id="ARBA00022692"/>
    </source>
</evidence>
<dbReference type="InterPro" id="IPR036770">
    <property type="entry name" value="Ankyrin_rpt-contain_sf"/>
</dbReference>
<comment type="subcellular location">
    <subcellularLocation>
        <location evidence="1">Membrane</location>
        <topology evidence="1">Multi-pass membrane protein</topology>
    </subcellularLocation>
</comment>
<dbReference type="InterPro" id="IPR026961">
    <property type="entry name" value="PGG_dom"/>
</dbReference>